<dbReference type="Gene3D" id="1.10.390.20">
    <property type="match status" value="1"/>
</dbReference>
<dbReference type="GO" id="GO:0006508">
    <property type="term" value="P:proteolysis"/>
    <property type="evidence" value="ECO:0007669"/>
    <property type="project" value="UniProtKB-KW"/>
</dbReference>
<keyword evidence="13" id="KW-0482">Metalloprotease</keyword>
<dbReference type="CDD" id="cd00146">
    <property type="entry name" value="PKD"/>
    <property type="match status" value="1"/>
</dbReference>
<dbReference type="GO" id="GO:0008270">
    <property type="term" value="F:zinc ion binding"/>
    <property type="evidence" value="ECO:0007669"/>
    <property type="project" value="InterPro"/>
</dbReference>
<dbReference type="AlphaFoldDB" id="A0AAU8MS07"/>
<dbReference type="Pfam" id="PF01752">
    <property type="entry name" value="Peptidase_M9"/>
    <property type="match status" value="1"/>
</dbReference>
<evidence type="ECO:0000256" key="4">
    <source>
        <dbReference type="ARBA" id="ARBA00012653"/>
    </source>
</evidence>
<protein>
    <recommendedName>
        <fullName evidence="4">microbial collagenase</fullName>
        <ecNumber evidence="4">3.4.24.3</ecNumber>
    </recommendedName>
</protein>
<evidence type="ECO:0000256" key="11">
    <source>
        <dbReference type="ARBA" id="ARBA00022837"/>
    </source>
</evidence>
<evidence type="ECO:0000256" key="7">
    <source>
        <dbReference type="ARBA" id="ARBA00022723"/>
    </source>
</evidence>
<keyword evidence="8" id="KW-0732">Signal</keyword>
<keyword evidence="10" id="KW-0862">Zinc</keyword>
<comment type="cofactor">
    <cofactor evidence="2">
        <name>Zn(2+)</name>
        <dbReference type="ChEBI" id="CHEBI:29105"/>
    </cofactor>
</comment>
<name>A0AAU8MS07_9GAMM</name>
<feature type="active site" evidence="15">
    <location>
        <position position="610"/>
    </location>
</feature>
<dbReference type="Pfam" id="PF18911">
    <property type="entry name" value="PKD_4"/>
    <property type="match status" value="1"/>
</dbReference>
<gene>
    <name evidence="17" type="ORF">ABU614_22525</name>
</gene>
<dbReference type="SUPFAM" id="SSF49299">
    <property type="entry name" value="PKD domain"/>
    <property type="match status" value="1"/>
</dbReference>
<evidence type="ECO:0000256" key="14">
    <source>
        <dbReference type="ARBA" id="ARBA00023145"/>
    </source>
</evidence>
<evidence type="ECO:0000256" key="5">
    <source>
        <dbReference type="ARBA" id="ARBA00022525"/>
    </source>
</evidence>
<dbReference type="GO" id="GO:0005576">
    <property type="term" value="C:extracellular region"/>
    <property type="evidence" value="ECO:0007669"/>
    <property type="project" value="UniProtKB-SubCell"/>
</dbReference>
<evidence type="ECO:0000256" key="12">
    <source>
        <dbReference type="ARBA" id="ARBA00023026"/>
    </source>
</evidence>
<dbReference type="RefSeq" id="WP_363797925.1">
    <property type="nucleotide sequence ID" value="NZ_CP159925.1"/>
</dbReference>
<evidence type="ECO:0000256" key="3">
    <source>
        <dbReference type="ARBA" id="ARBA00004613"/>
    </source>
</evidence>
<proteinExistence type="predicted"/>
<keyword evidence="7" id="KW-0479">Metal-binding</keyword>
<dbReference type="InterPro" id="IPR002169">
    <property type="entry name" value="Peptidase_M9A/M9B"/>
</dbReference>
<dbReference type="SMART" id="SM00089">
    <property type="entry name" value="PKD"/>
    <property type="match status" value="1"/>
</dbReference>
<keyword evidence="14" id="KW-0865">Zymogen</keyword>
<dbReference type="InterPro" id="IPR000601">
    <property type="entry name" value="PKD_dom"/>
</dbReference>
<evidence type="ECO:0000256" key="13">
    <source>
        <dbReference type="ARBA" id="ARBA00023049"/>
    </source>
</evidence>
<evidence type="ECO:0000256" key="2">
    <source>
        <dbReference type="ARBA" id="ARBA00001947"/>
    </source>
</evidence>
<dbReference type="EMBL" id="CP159925">
    <property type="protein sequence ID" value="XCO75083.1"/>
    <property type="molecule type" value="Genomic_DNA"/>
</dbReference>
<comment type="subcellular location">
    <subcellularLocation>
        <location evidence="3">Secreted</location>
    </subcellularLocation>
</comment>
<dbReference type="Gene3D" id="2.60.120.380">
    <property type="match status" value="1"/>
</dbReference>
<evidence type="ECO:0000256" key="9">
    <source>
        <dbReference type="ARBA" id="ARBA00022801"/>
    </source>
</evidence>
<dbReference type="InterPro" id="IPR013783">
    <property type="entry name" value="Ig-like_fold"/>
</dbReference>
<dbReference type="PRINTS" id="PR00931">
    <property type="entry name" value="MICOLLPTASE"/>
</dbReference>
<dbReference type="PROSITE" id="PS50093">
    <property type="entry name" value="PKD"/>
    <property type="match status" value="1"/>
</dbReference>
<dbReference type="InterPro" id="IPR022409">
    <property type="entry name" value="PKD/Chitinase_dom"/>
</dbReference>
<dbReference type="EC" id="3.4.24.3" evidence="4"/>
<evidence type="ECO:0000259" key="16">
    <source>
        <dbReference type="PROSITE" id="PS50093"/>
    </source>
</evidence>
<accession>A0AAU8MS07</accession>
<dbReference type="Pfam" id="PF08453">
    <property type="entry name" value="Peptidase_M9_N"/>
    <property type="match status" value="1"/>
</dbReference>
<dbReference type="PANTHER" id="PTHR13062:SF9">
    <property type="entry name" value="MICROBIAL COLLAGENASE"/>
    <property type="match status" value="1"/>
</dbReference>
<dbReference type="PANTHER" id="PTHR13062">
    <property type="entry name" value="COLLAGENASE"/>
    <property type="match status" value="1"/>
</dbReference>
<keyword evidence="9 17" id="KW-0378">Hydrolase</keyword>
<keyword evidence="11" id="KW-0106">Calcium</keyword>
<evidence type="ECO:0000256" key="10">
    <source>
        <dbReference type="ARBA" id="ARBA00022833"/>
    </source>
</evidence>
<dbReference type="GO" id="GO:0004222">
    <property type="term" value="F:metalloendopeptidase activity"/>
    <property type="evidence" value="ECO:0007669"/>
    <property type="project" value="UniProtKB-EC"/>
</dbReference>
<evidence type="ECO:0000256" key="15">
    <source>
        <dbReference type="PIRSR" id="PIRSR602169-1"/>
    </source>
</evidence>
<keyword evidence="5" id="KW-0964">Secreted</keyword>
<dbReference type="Gene3D" id="3.40.30.160">
    <property type="entry name" value="Collagenase ColT, N-terminal domain"/>
    <property type="match status" value="1"/>
</dbReference>
<keyword evidence="6" id="KW-0645">Protease</keyword>
<organism evidence="17">
    <name type="scientific">Lysobacter firmicutimachus</name>
    <dbReference type="NCBI Taxonomy" id="1792846"/>
    <lineage>
        <taxon>Bacteria</taxon>
        <taxon>Pseudomonadati</taxon>
        <taxon>Pseudomonadota</taxon>
        <taxon>Gammaproteobacteria</taxon>
        <taxon>Lysobacterales</taxon>
        <taxon>Lysobacteraceae</taxon>
        <taxon>Lysobacter</taxon>
    </lineage>
</organism>
<dbReference type="InterPro" id="IPR013661">
    <property type="entry name" value="Peptidase_M9_N_dom"/>
</dbReference>
<evidence type="ECO:0000256" key="8">
    <source>
        <dbReference type="ARBA" id="ARBA00022729"/>
    </source>
</evidence>
<comment type="catalytic activity">
    <reaction evidence="1">
        <text>Digestion of native collagen in the triple helical region at Xaa-|-Gly bonds. With synthetic peptides, a preference is shown for Gly at P3 and P1', Pro and Ala at P2 and P2', and hydroxyproline, Ala or Arg at P3'.</text>
        <dbReference type="EC" id="3.4.24.3"/>
    </reaction>
</comment>
<feature type="domain" description="PKD" evidence="16">
    <location>
        <begin position="751"/>
        <end position="830"/>
    </location>
</feature>
<sequence length="948" mass="102526">MSWTGSGRKLSAGGVAVAVVALSMLGAGVADERTGIAKAIAHAAGTLVGLGDDSGVESAEVHTQSRKAREVADAAGDFDHASGLKTGEGQSAPMAYALAQRGGRRASSLPPPTLAAELSALHSRRDPAATLDGMEPQLDPALIALASDYSNPLSPDQDIYPRPSRQLEKAASVDGAPGAEGAAAAGEEEACDPTQFASLSGGELVARIKATTIKCLGRLQQLSDSNISATFPESKMMAVANAMAGEAVGYDGTNSSGILNLMAFLHTGYYLKHYNRPVGVYGPELKTAFRSALDRFSGNANFTLVNDAHGEILTEYMVLIDNAHEVTYKLAVYKDLYSRYTGIWGSQSNASAWANYAWMQRAVDVTFGALSRVHLFEASEMASLAQTDASIVNALYDFVHRNFAALYSDKYYVVENAALEMVRFLKYSGAARTESSARIKQLIGRSSPAFGSATAKLWLVSARSVEESDRANCSAYGVCNFRESVIAQVFQQVHTCSPTLKIRAQSMLPSELAETCAQLAGIESYFHDRLRTGKVPVADDNNAVLELVVYDSRRMYTTYAGVLYSAPTNNGGIYLEGDPARPGNQARFHAYENVRPEERPKFDIWNLYHEYVHYLDGRFDMYGNYALGTTAKTVWWTEGLAEYMYHDYTKVGSSLAVAEAKLATYPISTIYQNVYGVGDARVYGWGYLAARYMFERQRPSVDSILSYLRPGKYAGYTNFMTSIGTSNDVDFHSWLTCVGTVDAEGCAGNQLPSVAFRQVSSGLTVQFMDYSTDADGHIASRTWFFSDGTTAKGPRPVKRFTVAGTYEVSLTVEDDNGGKRSTTGTVAVSALPSCPDADIRRFSQDCERSFVTNPGVAYFYVKVPAGVKQVRLTVSGEAGNADLYVMPPNKGPWASQYRFMHKSVMDGSGEAILIDRPAVGDHTVMIHNNSVTPSTPVAGVITAQFLMN</sequence>
<reference evidence="17" key="1">
    <citation type="submission" date="2024-06" db="EMBL/GenBank/DDBJ databases">
        <authorList>
            <person name="Li S."/>
        </authorList>
    </citation>
    <scope>NUCLEOTIDE SEQUENCE</scope>
    <source>
        <strain evidence="17">SR10</strain>
    </source>
</reference>
<dbReference type="Gene3D" id="2.60.40.10">
    <property type="entry name" value="Immunoglobulins"/>
    <property type="match status" value="1"/>
</dbReference>
<evidence type="ECO:0000256" key="1">
    <source>
        <dbReference type="ARBA" id="ARBA00000424"/>
    </source>
</evidence>
<keyword evidence="12" id="KW-0843">Virulence</keyword>
<dbReference type="InterPro" id="IPR035986">
    <property type="entry name" value="PKD_dom_sf"/>
</dbReference>
<evidence type="ECO:0000313" key="17">
    <source>
        <dbReference type="EMBL" id="XCO75083.1"/>
    </source>
</evidence>
<evidence type="ECO:0000256" key="6">
    <source>
        <dbReference type="ARBA" id="ARBA00022670"/>
    </source>
</evidence>